<keyword evidence="1" id="KW-0472">Membrane</keyword>
<feature type="transmembrane region" description="Helical" evidence="1">
    <location>
        <begin position="35"/>
        <end position="58"/>
    </location>
</feature>
<keyword evidence="3" id="KW-1185">Reference proteome</keyword>
<accession>A0AAF0BRT6</accession>
<dbReference type="AlphaFoldDB" id="A0AAF0BRT6"/>
<reference evidence="2" key="1">
    <citation type="submission" date="2023-01" db="EMBL/GenBank/DDBJ databases">
        <title>The diversity of Class Acidimicrobiia in South China Sea sediment environments and the proposal of Iamia marina sp. nov., a novel species of the genus Iamia.</title>
        <authorList>
            <person name="He Y."/>
            <person name="Tian X."/>
        </authorList>
    </citation>
    <scope>NUCLEOTIDE SEQUENCE</scope>
    <source>
        <strain evidence="2">DSM 19957</strain>
    </source>
</reference>
<organism evidence="2 3">
    <name type="scientific">Iamia majanohamensis</name>
    <dbReference type="NCBI Taxonomy" id="467976"/>
    <lineage>
        <taxon>Bacteria</taxon>
        <taxon>Bacillati</taxon>
        <taxon>Actinomycetota</taxon>
        <taxon>Acidimicrobiia</taxon>
        <taxon>Acidimicrobiales</taxon>
        <taxon>Iamiaceae</taxon>
        <taxon>Iamia</taxon>
    </lineage>
</organism>
<evidence type="ECO:0000313" key="2">
    <source>
        <dbReference type="EMBL" id="WCO67236.1"/>
    </source>
</evidence>
<protein>
    <submittedName>
        <fullName evidence="2">Uncharacterized protein</fullName>
    </submittedName>
</protein>
<proteinExistence type="predicted"/>
<sequence>MGCLVALIALISPRLAIFLMWLFTDRLRIAFDSGWVGLLGFLFLPWTTLVYALAYAPFGGVTDLGWVLVGIALFADLASYGSGERSRRRRD</sequence>
<dbReference type="RefSeq" id="WP_272736758.1">
    <property type="nucleotide sequence ID" value="NZ_CP116942.1"/>
</dbReference>
<name>A0AAF0BRT6_9ACTN</name>
<gene>
    <name evidence="2" type="ORF">PO878_00680</name>
</gene>
<feature type="transmembrane region" description="Helical" evidence="1">
    <location>
        <begin position="6"/>
        <end position="23"/>
    </location>
</feature>
<keyword evidence="1" id="KW-1133">Transmembrane helix</keyword>
<dbReference type="KEGG" id="ima:PO878_00680"/>
<evidence type="ECO:0000313" key="3">
    <source>
        <dbReference type="Proteomes" id="UP001216390"/>
    </source>
</evidence>
<feature type="transmembrane region" description="Helical" evidence="1">
    <location>
        <begin position="64"/>
        <end position="83"/>
    </location>
</feature>
<keyword evidence="1" id="KW-0812">Transmembrane</keyword>
<evidence type="ECO:0000256" key="1">
    <source>
        <dbReference type="SAM" id="Phobius"/>
    </source>
</evidence>
<dbReference type="Proteomes" id="UP001216390">
    <property type="component" value="Chromosome"/>
</dbReference>
<dbReference type="EMBL" id="CP116942">
    <property type="protein sequence ID" value="WCO67236.1"/>
    <property type="molecule type" value="Genomic_DNA"/>
</dbReference>